<name>A0ABQ7AJC9_BRACR</name>
<evidence type="ECO:0000313" key="2">
    <source>
        <dbReference type="Proteomes" id="UP000266723"/>
    </source>
</evidence>
<reference evidence="1 2" key="1">
    <citation type="journal article" date="2020" name="BMC Genomics">
        <title>Intraspecific diversification of the crop wild relative Brassica cretica Lam. using demographic model selection.</title>
        <authorList>
            <person name="Kioukis A."/>
            <person name="Michalopoulou V.A."/>
            <person name="Briers L."/>
            <person name="Pirintsos S."/>
            <person name="Studholme D.J."/>
            <person name="Pavlidis P."/>
            <person name="Sarris P.F."/>
        </authorList>
    </citation>
    <scope>NUCLEOTIDE SEQUENCE [LARGE SCALE GENOMIC DNA]</scope>
    <source>
        <strain evidence="2">cv. PFS-1207/04</strain>
    </source>
</reference>
<evidence type="ECO:0000313" key="1">
    <source>
        <dbReference type="EMBL" id="KAF3497782.1"/>
    </source>
</evidence>
<comment type="caution">
    <text evidence="1">The sequence shown here is derived from an EMBL/GenBank/DDBJ whole genome shotgun (WGS) entry which is preliminary data.</text>
</comment>
<proteinExistence type="predicted"/>
<dbReference type="Proteomes" id="UP000266723">
    <property type="component" value="Unassembled WGS sequence"/>
</dbReference>
<accession>A0ABQ7AJC9</accession>
<keyword evidence="2" id="KW-1185">Reference proteome</keyword>
<gene>
    <name evidence="1" type="ORF">DY000_02052818</name>
</gene>
<protein>
    <submittedName>
        <fullName evidence="1">Uncharacterized protein</fullName>
    </submittedName>
</protein>
<dbReference type="EMBL" id="QGKV02002055">
    <property type="protein sequence ID" value="KAF3497782.1"/>
    <property type="molecule type" value="Genomic_DNA"/>
</dbReference>
<sequence length="216" mass="23918">MASLALIVDKQGDPASRILPYGYGPVYVVDTLLTVPASEGIFGLFVREPWKEPKLTSNLTELNFACLGALYTWDRILQTSLEAKGFLGFSRVGEKNSEIVIGTPLYKLILESRGKVPSILTRGGRKWPARKLSIGDIFDSEVGYPFRDLDILFFGHVQAIRAQLYGMISRKRRVVVMPYLALIVDKQGDPASRILPYGYGPVYVVDTLVAAGEMDS</sequence>
<organism evidence="1 2">
    <name type="scientific">Brassica cretica</name>
    <name type="common">Mustard</name>
    <dbReference type="NCBI Taxonomy" id="69181"/>
    <lineage>
        <taxon>Eukaryota</taxon>
        <taxon>Viridiplantae</taxon>
        <taxon>Streptophyta</taxon>
        <taxon>Embryophyta</taxon>
        <taxon>Tracheophyta</taxon>
        <taxon>Spermatophyta</taxon>
        <taxon>Magnoliopsida</taxon>
        <taxon>eudicotyledons</taxon>
        <taxon>Gunneridae</taxon>
        <taxon>Pentapetalae</taxon>
        <taxon>rosids</taxon>
        <taxon>malvids</taxon>
        <taxon>Brassicales</taxon>
        <taxon>Brassicaceae</taxon>
        <taxon>Brassiceae</taxon>
        <taxon>Brassica</taxon>
    </lineage>
</organism>